<dbReference type="GO" id="GO:0065002">
    <property type="term" value="P:intracellular protein transmembrane transport"/>
    <property type="evidence" value="ECO:0007669"/>
    <property type="project" value="UniProtKB-UniRule"/>
</dbReference>
<dbReference type="PROSITE" id="PS01312">
    <property type="entry name" value="SECA"/>
    <property type="match status" value="1"/>
</dbReference>
<dbReference type="PRINTS" id="PR00906">
    <property type="entry name" value="SECA"/>
</dbReference>
<evidence type="ECO:0000256" key="11">
    <source>
        <dbReference type="ARBA" id="ARBA00023136"/>
    </source>
</evidence>
<keyword evidence="10 12" id="KW-0811">Translocation</keyword>
<dbReference type="SUPFAM" id="SSF81767">
    <property type="entry name" value="Pre-protein crosslinking domain of SecA"/>
    <property type="match status" value="1"/>
</dbReference>
<dbReference type="EMBL" id="LQYV01000081">
    <property type="protein sequence ID" value="KYD25576.1"/>
    <property type="molecule type" value="Genomic_DNA"/>
</dbReference>
<feature type="binding site" evidence="12">
    <location>
        <begin position="103"/>
        <end position="107"/>
    </location>
    <ligand>
        <name>ATP</name>
        <dbReference type="ChEBI" id="CHEBI:30616"/>
    </ligand>
</feature>
<dbReference type="InterPro" id="IPR044722">
    <property type="entry name" value="SecA_SF2_C"/>
</dbReference>
<keyword evidence="6 12" id="KW-0547">Nucleotide-binding</keyword>
<comment type="subcellular location">
    <subcellularLocation>
        <location evidence="12">Cell membrane</location>
        <topology evidence="12">Peripheral membrane protein</topology>
        <orientation evidence="12">Cytoplasmic side</orientation>
    </subcellularLocation>
    <subcellularLocation>
        <location evidence="12">Cytoplasm</location>
    </subcellularLocation>
    <subcellularLocation>
        <location evidence="1">Membrane</location>
        <topology evidence="1">Peripheral membrane protein</topology>
    </subcellularLocation>
    <text evidence="12">Distribution is 50-50.</text>
</comment>
<dbReference type="InterPro" id="IPR030908">
    <property type="entry name" value="SecA2_Bac_anthr"/>
</dbReference>
<dbReference type="CDD" id="cd17928">
    <property type="entry name" value="DEXDc_SecA"/>
    <property type="match status" value="1"/>
</dbReference>
<dbReference type="SUPFAM" id="SSF52540">
    <property type="entry name" value="P-loop containing nucleoside triphosphate hydrolases"/>
    <property type="match status" value="2"/>
</dbReference>
<keyword evidence="8 12" id="KW-0653">Protein transport</keyword>
<evidence type="ECO:0000256" key="3">
    <source>
        <dbReference type="ARBA" id="ARBA00022448"/>
    </source>
</evidence>
<dbReference type="GO" id="GO:0005886">
    <property type="term" value="C:plasma membrane"/>
    <property type="evidence" value="ECO:0007669"/>
    <property type="project" value="UniProtKB-SubCell"/>
</dbReference>
<dbReference type="RefSeq" id="WP_049626154.1">
    <property type="nucleotide sequence ID" value="NZ_JARMSI010000126.1"/>
</dbReference>
<sequence>MFAKVKQLFDESARDVQRLAKLAAQINEWEPTISSLSDEQLRQKTVVFKERLERGETLDDIKTEAFAVVREAARRVLGLRHYDVQLMGGLAMHEGNIAEMQTGEGKTLAATLPSYLHALLGKGVHIITANEYLARRDCEQMGRVFRFLGLTVGLNVSQMTASEKKEAYAADITYGTGTEFGFDYLRDNMVYRLEDKVQRPLYYAIIDEIDSILIDEARTPLIIANKSGIGAELFPIMARIVRTFEEGKEYERSLETKQIFLTEEGAQKIERAFGIDNLYDWEHHVLLHHAMQSLRAWFIMRRDVDYIVKNGKVMIVDPFTGRVMEGRSFSDGLHQAIEAKEGVEITEENDIQATITIQNYFRMYEKLAGMTGSATPSKEEFWQTYQLRVITIPTNRPSRRTDWDDLVYQTYEAKVRKIIDEVKKMNAIGRPVLIGTTSVAQSERLSAAFSKAGIPHHLLNAKTEEEEARIIATAGQKGQVMIATNMAGRGTDILLGEGVKELGGLHIIGTERHESHRIDMQLRGRAGRQGDPGSSQFIISLEDDLFQLYDQEELEKWRSKVKTDETGLIVSPDPIKFVQKVQTTIENAHYSARLHLLKLDTVIDQQSKVIYHMRDRVLALKQAEVLSELLRHIQRYITQTIDRYCPENVFFEEWNIEGLHNELRRAFFQFAYPIDDLRHKQKEEIAQLVWDEYQSLEAALADLPCDEEQTMRLKHLMVETIDAHWIRHLNQLNVLKEGIHLRSYGQEDPYRAFEMDAYREFVALQQAIDAGICTTAMNYLKSQFVIDDEAAAAANEP</sequence>
<keyword evidence="7 12" id="KW-0067">ATP-binding</keyword>
<evidence type="ECO:0000256" key="5">
    <source>
        <dbReference type="ARBA" id="ARBA00022490"/>
    </source>
</evidence>
<gene>
    <name evidence="12" type="primary">secA</name>
    <name evidence="18" type="ORF">B4109_2691</name>
    <name evidence="17" type="ORF">GS8_3209</name>
</gene>
<dbReference type="PATRIC" id="fig|1422.14.peg.2405"/>
<comment type="catalytic activity">
    <reaction evidence="12">
        <text>ATP + H2O + cellular proteinSide 1 = ADP + phosphate + cellular proteinSide 2.</text>
        <dbReference type="EC" id="7.4.2.8"/>
    </reaction>
</comment>
<evidence type="ECO:0000259" key="16">
    <source>
        <dbReference type="PROSITE" id="PS51196"/>
    </source>
</evidence>
<keyword evidence="3 12" id="KW-0813">Transport</keyword>
<comment type="caution">
    <text evidence="18">The sequence shown here is derived from an EMBL/GenBank/DDBJ whole genome shotgun (WGS) entry which is preliminary data.</text>
</comment>
<dbReference type="InterPro" id="IPR036266">
    <property type="entry name" value="SecA_Wing/Scaffold_sf"/>
</dbReference>
<dbReference type="GO" id="GO:0005524">
    <property type="term" value="F:ATP binding"/>
    <property type="evidence" value="ECO:0007669"/>
    <property type="project" value="UniProtKB-UniRule"/>
</dbReference>
<evidence type="ECO:0000313" key="18">
    <source>
        <dbReference type="EMBL" id="KYD25576.1"/>
    </source>
</evidence>
<dbReference type="NCBIfam" id="NF006630">
    <property type="entry name" value="PRK09200.1"/>
    <property type="match status" value="1"/>
</dbReference>
<evidence type="ECO:0000256" key="4">
    <source>
        <dbReference type="ARBA" id="ARBA00022475"/>
    </source>
</evidence>
<keyword evidence="5 12" id="KW-0963">Cytoplasm</keyword>
<evidence type="ECO:0000256" key="7">
    <source>
        <dbReference type="ARBA" id="ARBA00022840"/>
    </source>
</evidence>
<keyword evidence="9 12" id="KW-1278">Translocase</keyword>
<evidence type="ECO:0000313" key="19">
    <source>
        <dbReference type="Proteomes" id="UP000075424"/>
    </source>
</evidence>
<dbReference type="GO" id="GO:0017038">
    <property type="term" value="P:protein import"/>
    <property type="evidence" value="ECO:0007669"/>
    <property type="project" value="InterPro"/>
</dbReference>
<dbReference type="InterPro" id="IPR020937">
    <property type="entry name" value="SecA_CS"/>
</dbReference>
<dbReference type="HAMAP" id="MF_01382">
    <property type="entry name" value="SecA"/>
    <property type="match status" value="1"/>
</dbReference>
<evidence type="ECO:0000259" key="15">
    <source>
        <dbReference type="PROSITE" id="PS51194"/>
    </source>
</evidence>
<dbReference type="GO" id="GO:0004386">
    <property type="term" value="F:helicase activity"/>
    <property type="evidence" value="ECO:0007669"/>
    <property type="project" value="UniProtKB-KW"/>
</dbReference>
<dbReference type="InterPro" id="IPR011130">
    <property type="entry name" value="SecA_preprotein_X-link_dom"/>
</dbReference>
<feature type="domain" description="SecA family profile" evidence="16">
    <location>
        <begin position="1"/>
        <end position="570"/>
    </location>
</feature>
<dbReference type="EC" id="7.4.2.8" evidence="12"/>
<dbReference type="PROSITE" id="PS51196">
    <property type="entry name" value="SECA_MOTOR_DEAD"/>
    <property type="match status" value="1"/>
</dbReference>
<dbReference type="InterPro" id="IPR000185">
    <property type="entry name" value="SecA"/>
</dbReference>
<comment type="function">
    <text evidence="12">Part of the Sec protein translocase complex. Interacts with the SecYEG preprotein conducting channel. Has a central role in coupling the hydrolysis of ATP to the transfer of proteins into and across the cell membrane, serving as an ATP-driven molecular motor driving the stepwise translocation of polypeptide chains across the membrane.</text>
</comment>
<dbReference type="Gene3D" id="1.10.3060.10">
    <property type="entry name" value="Helical scaffold and wing domains of SecA"/>
    <property type="match status" value="1"/>
</dbReference>
<dbReference type="PROSITE" id="PS51194">
    <property type="entry name" value="HELICASE_CTER"/>
    <property type="match status" value="1"/>
</dbReference>
<dbReference type="Gene3D" id="3.40.50.300">
    <property type="entry name" value="P-loop containing nucleotide triphosphate hydrolases"/>
    <property type="match status" value="3"/>
</dbReference>
<evidence type="ECO:0000313" key="17">
    <source>
        <dbReference type="EMBL" id="KAF6509678.1"/>
    </source>
</evidence>
<proteinExistence type="inferred from homology"/>
<dbReference type="NCBIfam" id="TIGR00963">
    <property type="entry name" value="secA"/>
    <property type="match status" value="1"/>
</dbReference>
<comment type="subunit">
    <text evidence="12">Monomer and homodimer. Part of the essential Sec protein translocation apparatus which comprises SecA, SecYEG and auxiliary proteins SecDF. Other proteins may also be involved.</text>
</comment>
<feature type="domain" description="Helicase C-terminal" evidence="15">
    <location>
        <begin position="414"/>
        <end position="569"/>
    </location>
</feature>
<keyword evidence="11 12" id="KW-0472">Membrane</keyword>
<accession>A0A150MM70</accession>
<keyword evidence="4 12" id="KW-1003">Cell membrane</keyword>
<keyword evidence="17" id="KW-0347">Helicase</keyword>
<dbReference type="AlphaFoldDB" id="A0A150MM70"/>
<reference evidence="18 19" key="1">
    <citation type="submission" date="2016-01" db="EMBL/GenBank/DDBJ databases">
        <title>Draft Genome Sequences of Seven Thermophilic Sporeformers Isolated from Foods.</title>
        <authorList>
            <person name="Berendsen E.M."/>
            <person name="Wells-Bennik M.H."/>
            <person name="Krawcyk A.O."/>
            <person name="De Jong A."/>
            <person name="Holsappel S."/>
            <person name="Eijlander R.T."/>
            <person name="Kuipers O.P."/>
        </authorList>
    </citation>
    <scope>NUCLEOTIDE SEQUENCE [LARGE SCALE GENOMIC DNA]</scope>
    <source>
        <strain evidence="18 19">B4109</strain>
    </source>
</reference>
<dbReference type="InterPro" id="IPR011115">
    <property type="entry name" value="SecA_DEAD"/>
</dbReference>
<evidence type="ECO:0000256" key="6">
    <source>
        <dbReference type="ARBA" id="ARBA00022741"/>
    </source>
</evidence>
<evidence type="ECO:0000256" key="1">
    <source>
        <dbReference type="ARBA" id="ARBA00004170"/>
    </source>
</evidence>
<keyword evidence="20" id="KW-1185">Reference proteome</keyword>
<dbReference type="NCBIfam" id="TIGR04397">
    <property type="entry name" value="SecA2_Bac_anthr"/>
    <property type="match status" value="1"/>
</dbReference>
<dbReference type="Proteomes" id="UP000773850">
    <property type="component" value="Unassembled WGS sequence"/>
</dbReference>
<dbReference type="Pfam" id="PF07517">
    <property type="entry name" value="SecA_DEAD"/>
    <property type="match status" value="1"/>
</dbReference>
<dbReference type="GO" id="GO:0006605">
    <property type="term" value="P:protein targeting"/>
    <property type="evidence" value="ECO:0007669"/>
    <property type="project" value="UniProtKB-UniRule"/>
</dbReference>
<organism evidence="18 19">
    <name type="scientific">Geobacillus stearothermophilus</name>
    <name type="common">Bacillus stearothermophilus</name>
    <dbReference type="NCBI Taxonomy" id="1422"/>
    <lineage>
        <taxon>Bacteria</taxon>
        <taxon>Bacillati</taxon>
        <taxon>Bacillota</taxon>
        <taxon>Bacilli</taxon>
        <taxon>Bacillales</taxon>
        <taxon>Anoxybacillaceae</taxon>
        <taxon>Geobacillus</taxon>
    </lineage>
</organism>
<reference evidence="17 20" key="2">
    <citation type="submission" date="2016-03" db="EMBL/GenBank/DDBJ databases">
        <title>Spore heat resistance.</title>
        <authorList>
            <person name="Boekhorst J."/>
            <person name="Berendsen E.M."/>
            <person name="Wells-Bennik M.H."/>
            <person name="Kuipers O.P."/>
        </authorList>
    </citation>
    <scope>NUCLEOTIDE SEQUENCE [LARGE SCALE GENOMIC DNA]</scope>
    <source>
        <strain evidence="17 20">GS8</strain>
    </source>
</reference>
<evidence type="ECO:0000256" key="10">
    <source>
        <dbReference type="ARBA" id="ARBA00023010"/>
    </source>
</evidence>
<dbReference type="GO" id="GO:0005829">
    <property type="term" value="C:cytosol"/>
    <property type="evidence" value="ECO:0007669"/>
    <property type="project" value="TreeGrafter"/>
</dbReference>
<dbReference type="InterPro" id="IPR027417">
    <property type="entry name" value="P-loop_NTPase"/>
</dbReference>
<dbReference type="CDD" id="cd18803">
    <property type="entry name" value="SF2_C_secA"/>
    <property type="match status" value="1"/>
</dbReference>
<feature type="binding site" evidence="12">
    <location>
        <position position="492"/>
    </location>
    <ligand>
        <name>ATP</name>
        <dbReference type="ChEBI" id="CHEBI:30616"/>
    </ligand>
</feature>
<name>A0A150MM70_GEOSE</name>
<evidence type="ECO:0000256" key="13">
    <source>
        <dbReference type="RuleBase" id="RU003874"/>
    </source>
</evidence>
<evidence type="ECO:0000313" key="20">
    <source>
        <dbReference type="Proteomes" id="UP000773850"/>
    </source>
</evidence>
<dbReference type="Proteomes" id="UP000075424">
    <property type="component" value="Unassembled WGS sequence"/>
</dbReference>
<dbReference type="PROSITE" id="PS51192">
    <property type="entry name" value="HELICASE_ATP_BIND_1"/>
    <property type="match status" value="1"/>
</dbReference>
<dbReference type="GO" id="GO:0008564">
    <property type="term" value="F:protein-exporting ATPase activity"/>
    <property type="evidence" value="ECO:0007669"/>
    <property type="project" value="UniProtKB-EC"/>
</dbReference>
<dbReference type="PANTHER" id="PTHR30612">
    <property type="entry name" value="SECA INNER MEMBRANE COMPONENT OF SEC PROTEIN SECRETION SYSTEM"/>
    <property type="match status" value="1"/>
</dbReference>
<evidence type="ECO:0000256" key="12">
    <source>
        <dbReference type="HAMAP-Rule" id="MF_01382"/>
    </source>
</evidence>
<evidence type="ECO:0000259" key="14">
    <source>
        <dbReference type="PROSITE" id="PS51192"/>
    </source>
</evidence>
<dbReference type="InterPro" id="IPR011116">
    <property type="entry name" value="SecA_Wing/Scaffold"/>
</dbReference>
<dbReference type="InterPro" id="IPR014018">
    <property type="entry name" value="SecA_motor_DEAD"/>
</dbReference>
<dbReference type="FunFam" id="3.40.50.300:FF:000429">
    <property type="entry name" value="Preprotein translocase subunit SecA"/>
    <property type="match status" value="1"/>
</dbReference>
<comment type="similarity">
    <text evidence="2 12 13">Belongs to the SecA family.</text>
</comment>
<dbReference type="Pfam" id="PF01043">
    <property type="entry name" value="SecA_PP_bind"/>
    <property type="match status" value="1"/>
</dbReference>
<dbReference type="Pfam" id="PF21090">
    <property type="entry name" value="P-loop_SecA"/>
    <property type="match status" value="1"/>
</dbReference>
<dbReference type="EMBL" id="LUCS01000030">
    <property type="protein sequence ID" value="KAF6509678.1"/>
    <property type="molecule type" value="Genomic_DNA"/>
</dbReference>
<protein>
    <recommendedName>
        <fullName evidence="12 13">Protein translocase subunit SecA</fullName>
        <ecNumber evidence="12">7.4.2.8</ecNumber>
    </recommendedName>
</protein>
<feature type="domain" description="Helicase ATP-binding" evidence="14">
    <location>
        <begin position="87"/>
        <end position="244"/>
    </location>
</feature>
<dbReference type="InterPro" id="IPR014001">
    <property type="entry name" value="Helicase_ATP-bd"/>
</dbReference>
<dbReference type="OrthoDB" id="9805579at2"/>
<dbReference type="PANTHER" id="PTHR30612:SF0">
    <property type="entry name" value="CHLOROPLAST PROTEIN-TRANSPORTING ATPASE"/>
    <property type="match status" value="1"/>
</dbReference>
<dbReference type="SUPFAM" id="SSF81886">
    <property type="entry name" value="Helical scaffold and wing domains of SecA"/>
    <property type="match status" value="1"/>
</dbReference>
<keyword evidence="17" id="KW-0378">Hydrolase</keyword>
<feature type="binding site" evidence="12">
    <location>
        <position position="85"/>
    </location>
    <ligand>
        <name>ATP</name>
        <dbReference type="ChEBI" id="CHEBI:30616"/>
    </ligand>
</feature>
<dbReference type="Gene3D" id="3.90.1440.10">
    <property type="entry name" value="SecA, preprotein cross-linking domain"/>
    <property type="match status" value="1"/>
</dbReference>
<dbReference type="InterPro" id="IPR001650">
    <property type="entry name" value="Helicase_C-like"/>
</dbReference>
<evidence type="ECO:0000256" key="2">
    <source>
        <dbReference type="ARBA" id="ARBA00007650"/>
    </source>
</evidence>
<dbReference type="GO" id="GO:0043952">
    <property type="term" value="P:protein transport by the Sec complex"/>
    <property type="evidence" value="ECO:0007669"/>
    <property type="project" value="TreeGrafter"/>
</dbReference>
<evidence type="ECO:0000256" key="9">
    <source>
        <dbReference type="ARBA" id="ARBA00022967"/>
    </source>
</evidence>
<dbReference type="SMART" id="SM00958">
    <property type="entry name" value="SecA_PP_bind"/>
    <property type="match status" value="1"/>
</dbReference>
<dbReference type="SMART" id="SM00957">
    <property type="entry name" value="SecA_DEAD"/>
    <property type="match status" value="1"/>
</dbReference>
<dbReference type="Pfam" id="PF07516">
    <property type="entry name" value="SecA_SW"/>
    <property type="match status" value="1"/>
</dbReference>
<dbReference type="GO" id="GO:0031522">
    <property type="term" value="C:cell envelope Sec protein transport complex"/>
    <property type="evidence" value="ECO:0007669"/>
    <property type="project" value="TreeGrafter"/>
</dbReference>
<evidence type="ECO:0000256" key="8">
    <source>
        <dbReference type="ARBA" id="ARBA00022927"/>
    </source>
</evidence>
<dbReference type="InterPro" id="IPR036670">
    <property type="entry name" value="SecA_X-link_sf"/>
</dbReference>